<dbReference type="InterPro" id="IPR014314">
    <property type="entry name" value="Succ_DH_cytb556"/>
</dbReference>
<dbReference type="Proteomes" id="UP000294508">
    <property type="component" value="Unassembled WGS sequence"/>
</dbReference>
<dbReference type="GO" id="GO:0016020">
    <property type="term" value="C:membrane"/>
    <property type="evidence" value="ECO:0007669"/>
    <property type="project" value="UniProtKB-SubCell"/>
</dbReference>
<evidence type="ECO:0000313" key="12">
    <source>
        <dbReference type="Proteomes" id="UP000294508"/>
    </source>
</evidence>
<feature type="transmembrane region" description="Helical" evidence="10">
    <location>
        <begin position="154"/>
        <end position="171"/>
    </location>
</feature>
<dbReference type="InterPro" id="IPR039023">
    <property type="entry name" value="SdhC_prok"/>
</dbReference>
<feature type="transmembrane region" description="Helical" evidence="10">
    <location>
        <begin position="75"/>
        <end position="96"/>
    </location>
</feature>
<feature type="transmembrane region" description="Helical" evidence="10">
    <location>
        <begin position="116"/>
        <end position="133"/>
    </location>
</feature>
<dbReference type="AlphaFoldDB" id="A0A4R2HR95"/>
<keyword evidence="9 10" id="KW-0472">Membrane</keyword>
<comment type="similarity">
    <text evidence="3">Belongs to the cytochrome b560 family.</text>
</comment>
<comment type="caution">
    <text evidence="11">The sequence shown here is derived from an EMBL/GenBank/DDBJ whole genome shotgun (WGS) entry which is preliminary data.</text>
</comment>
<keyword evidence="5 10" id="KW-0812">Transmembrane</keyword>
<evidence type="ECO:0000256" key="6">
    <source>
        <dbReference type="ARBA" id="ARBA00022723"/>
    </source>
</evidence>
<dbReference type="NCBIfam" id="TIGR02970">
    <property type="entry name" value="succ_dehyd_cytB"/>
    <property type="match status" value="1"/>
</dbReference>
<comment type="subcellular location">
    <subcellularLocation>
        <location evidence="2">Membrane</location>
    </subcellularLocation>
</comment>
<protein>
    <submittedName>
        <fullName evidence="11">Succinate dehydrogenase subunit C</fullName>
    </submittedName>
</protein>
<evidence type="ECO:0000256" key="3">
    <source>
        <dbReference type="ARBA" id="ARBA00007244"/>
    </source>
</evidence>
<dbReference type="CDD" id="cd03501">
    <property type="entry name" value="SQR_TypeA_SdhC_like"/>
    <property type="match status" value="1"/>
</dbReference>
<evidence type="ECO:0000256" key="5">
    <source>
        <dbReference type="ARBA" id="ARBA00022692"/>
    </source>
</evidence>
<keyword evidence="4" id="KW-0349">Heme</keyword>
<dbReference type="Gene3D" id="1.20.1300.10">
    <property type="entry name" value="Fumarate reductase/succinate dehydrogenase, transmembrane subunit"/>
    <property type="match status" value="1"/>
</dbReference>
<proteinExistence type="inferred from homology"/>
<name>A0A4R2HR95_9ACTN</name>
<evidence type="ECO:0000256" key="2">
    <source>
        <dbReference type="ARBA" id="ARBA00004370"/>
    </source>
</evidence>
<evidence type="ECO:0000313" key="11">
    <source>
        <dbReference type="EMBL" id="TCO33607.1"/>
    </source>
</evidence>
<dbReference type="SUPFAM" id="SSF81343">
    <property type="entry name" value="Fumarate reductase respiratory complex transmembrane subunits"/>
    <property type="match status" value="1"/>
</dbReference>
<dbReference type="InterPro" id="IPR000701">
    <property type="entry name" value="SuccDH_FuR_B_TM-su"/>
</dbReference>
<keyword evidence="12" id="KW-1185">Reference proteome</keyword>
<keyword evidence="7 10" id="KW-1133">Transmembrane helix</keyword>
<gene>
    <name evidence="11" type="ORF">EV652_103609</name>
</gene>
<dbReference type="GO" id="GO:0009055">
    <property type="term" value="F:electron transfer activity"/>
    <property type="evidence" value="ECO:0007669"/>
    <property type="project" value="InterPro"/>
</dbReference>
<sequence length="180" mass="20071">MGRPAGLASKRPGFRRAEPIAAAPWETERAESALCQLRACRVHRLSVCESDRRIGLPSKPAGTLYRGREGMWSWVAHRITGVGIFFFLLVHVLDTALVRVSPEAYNEVIGTYKNPIVGLLEVGLVGAILFHAFNGIRLILVDFWARGPRYQRQLMIGVGVVWIVLFVPFVIRHLSHVFGG</sequence>
<keyword evidence="8" id="KW-0408">Iron</keyword>
<dbReference type="Pfam" id="PF01127">
    <property type="entry name" value="Sdh_cyt"/>
    <property type="match status" value="1"/>
</dbReference>
<dbReference type="GO" id="GO:0046872">
    <property type="term" value="F:metal ion binding"/>
    <property type="evidence" value="ECO:0007669"/>
    <property type="project" value="UniProtKB-KW"/>
</dbReference>
<organism evidence="11 12">
    <name type="scientific">Kribbella steppae</name>
    <dbReference type="NCBI Taxonomy" id="2512223"/>
    <lineage>
        <taxon>Bacteria</taxon>
        <taxon>Bacillati</taxon>
        <taxon>Actinomycetota</taxon>
        <taxon>Actinomycetes</taxon>
        <taxon>Propionibacteriales</taxon>
        <taxon>Kribbellaceae</taxon>
        <taxon>Kribbella</taxon>
    </lineage>
</organism>
<comment type="cofactor">
    <cofactor evidence="1">
        <name>heme</name>
        <dbReference type="ChEBI" id="CHEBI:30413"/>
    </cofactor>
</comment>
<dbReference type="InterPro" id="IPR034804">
    <property type="entry name" value="SQR/QFR_C/D"/>
</dbReference>
<accession>A0A4R2HR95</accession>
<evidence type="ECO:0000256" key="1">
    <source>
        <dbReference type="ARBA" id="ARBA00001971"/>
    </source>
</evidence>
<dbReference type="GO" id="GO:0006099">
    <property type="term" value="P:tricarboxylic acid cycle"/>
    <property type="evidence" value="ECO:0007669"/>
    <property type="project" value="InterPro"/>
</dbReference>
<reference evidence="11 12" key="1">
    <citation type="journal article" date="2015" name="Stand. Genomic Sci.">
        <title>Genomic Encyclopedia of Bacterial and Archaeal Type Strains, Phase III: the genomes of soil and plant-associated and newly described type strains.</title>
        <authorList>
            <person name="Whitman W.B."/>
            <person name="Woyke T."/>
            <person name="Klenk H.P."/>
            <person name="Zhou Y."/>
            <person name="Lilburn T.G."/>
            <person name="Beck B.J."/>
            <person name="De Vos P."/>
            <person name="Vandamme P."/>
            <person name="Eisen J.A."/>
            <person name="Garrity G."/>
            <person name="Hugenholtz P."/>
            <person name="Kyrpides N.C."/>
        </authorList>
    </citation>
    <scope>NUCLEOTIDE SEQUENCE [LARGE SCALE GENOMIC DNA]</scope>
    <source>
        <strain evidence="11 12">VKM Ac-2572</strain>
    </source>
</reference>
<dbReference type="PANTHER" id="PTHR41910:SF1">
    <property type="entry name" value="SUCCINATE DEHYDROGENASE HYDROPHOBIC MEMBRANE ANCHOR SUBUNIT"/>
    <property type="match status" value="1"/>
</dbReference>
<evidence type="ECO:0000256" key="10">
    <source>
        <dbReference type="SAM" id="Phobius"/>
    </source>
</evidence>
<dbReference type="PANTHER" id="PTHR41910">
    <property type="entry name" value="SUCCINATE DEHYDROGENASE 2 MEMBRANE SUBUNIT SDHC"/>
    <property type="match status" value="1"/>
</dbReference>
<evidence type="ECO:0000256" key="9">
    <source>
        <dbReference type="ARBA" id="ARBA00023136"/>
    </source>
</evidence>
<dbReference type="EMBL" id="SLWN01000003">
    <property type="protein sequence ID" value="TCO33607.1"/>
    <property type="molecule type" value="Genomic_DNA"/>
</dbReference>
<keyword evidence="6" id="KW-0479">Metal-binding</keyword>
<evidence type="ECO:0000256" key="4">
    <source>
        <dbReference type="ARBA" id="ARBA00022617"/>
    </source>
</evidence>
<evidence type="ECO:0000256" key="7">
    <source>
        <dbReference type="ARBA" id="ARBA00022989"/>
    </source>
</evidence>
<evidence type="ECO:0000256" key="8">
    <source>
        <dbReference type="ARBA" id="ARBA00023004"/>
    </source>
</evidence>